<dbReference type="Pfam" id="PF01127">
    <property type="entry name" value="Sdh_cyt"/>
    <property type="match status" value="1"/>
</dbReference>
<feature type="transmembrane region" description="Helical" evidence="8">
    <location>
        <begin position="112"/>
        <end position="132"/>
    </location>
</feature>
<keyword evidence="4" id="KW-0479">Metal-binding</keyword>
<comment type="subcellular location">
    <subcellularLocation>
        <location evidence="1">Membrane</location>
    </subcellularLocation>
</comment>
<dbReference type="Gene3D" id="1.20.1300.10">
    <property type="entry name" value="Fumarate reductase/succinate dehydrogenase, transmembrane subunit"/>
    <property type="match status" value="1"/>
</dbReference>
<evidence type="ECO:0000256" key="3">
    <source>
        <dbReference type="ARBA" id="ARBA00022692"/>
    </source>
</evidence>
<evidence type="ECO:0000256" key="1">
    <source>
        <dbReference type="ARBA" id="ARBA00004370"/>
    </source>
</evidence>
<sequence>MATAASPTPAATPLRGVQPLRAGKGNSYLWHKLHSLSGIVPIGAFLVEHIVSNYETMNGPLAYAKQVQFLNSLPLVRVLEICFIFIPLTFHALYGVFIAFRGRVSVNVYPWAGNFGYVMQRVTGLIAFAYIIQHVARQRFMGVSLPENPAMAFHKVQVELSNPWMLAIYVIAMIATCWHFAYGIWLFAAKWGITPGNVARKRSGYACAAFGTIMCVMGLLSIWSVAFNPKYKDAPIPVLGSQTAGESSTAPATN</sequence>
<dbReference type="Proteomes" id="UP000199024">
    <property type="component" value="Unassembled WGS sequence"/>
</dbReference>
<evidence type="ECO:0000313" key="10">
    <source>
        <dbReference type="Proteomes" id="UP000199024"/>
    </source>
</evidence>
<dbReference type="InterPro" id="IPR034804">
    <property type="entry name" value="SQR/QFR_C/D"/>
</dbReference>
<dbReference type="STRING" id="474950.SAMN05421771_2586"/>
<reference evidence="9 10" key="1">
    <citation type="submission" date="2016-10" db="EMBL/GenBank/DDBJ databases">
        <authorList>
            <person name="de Groot N.N."/>
        </authorList>
    </citation>
    <scope>NUCLEOTIDE SEQUENCE [LARGE SCALE GENOMIC DNA]</scope>
    <source>
        <strain evidence="9 10">DSM 21001</strain>
    </source>
</reference>
<keyword evidence="5 8" id="KW-1133">Transmembrane helix</keyword>
<protein>
    <submittedName>
        <fullName evidence="9">Succinate dehydrogenase subunit C</fullName>
    </submittedName>
</protein>
<keyword evidence="3 8" id="KW-0812">Transmembrane</keyword>
<evidence type="ECO:0000313" key="9">
    <source>
        <dbReference type="EMBL" id="SFS14721.1"/>
    </source>
</evidence>
<proteinExistence type="predicted"/>
<keyword evidence="2" id="KW-0349">Heme</keyword>
<organism evidence="9 10">
    <name type="scientific">Granulicella pectinivorans</name>
    <dbReference type="NCBI Taxonomy" id="474950"/>
    <lineage>
        <taxon>Bacteria</taxon>
        <taxon>Pseudomonadati</taxon>
        <taxon>Acidobacteriota</taxon>
        <taxon>Terriglobia</taxon>
        <taxon>Terriglobales</taxon>
        <taxon>Acidobacteriaceae</taxon>
        <taxon>Granulicella</taxon>
    </lineage>
</organism>
<dbReference type="AlphaFoldDB" id="A0A1I6MGJ7"/>
<evidence type="ECO:0000256" key="2">
    <source>
        <dbReference type="ARBA" id="ARBA00022617"/>
    </source>
</evidence>
<feature type="transmembrane region" description="Helical" evidence="8">
    <location>
        <begin position="208"/>
        <end position="227"/>
    </location>
</feature>
<evidence type="ECO:0000256" key="5">
    <source>
        <dbReference type="ARBA" id="ARBA00022989"/>
    </source>
</evidence>
<evidence type="ECO:0000256" key="4">
    <source>
        <dbReference type="ARBA" id="ARBA00022723"/>
    </source>
</evidence>
<dbReference type="OrthoDB" id="9789209at2"/>
<keyword evidence="7 8" id="KW-0472">Membrane</keyword>
<dbReference type="GO" id="GO:0046872">
    <property type="term" value="F:metal ion binding"/>
    <property type="evidence" value="ECO:0007669"/>
    <property type="project" value="UniProtKB-KW"/>
</dbReference>
<evidence type="ECO:0000256" key="8">
    <source>
        <dbReference type="SAM" id="Phobius"/>
    </source>
</evidence>
<keyword evidence="6" id="KW-0408">Iron</keyword>
<feature type="transmembrane region" description="Helical" evidence="8">
    <location>
        <begin position="164"/>
        <end position="188"/>
    </location>
</feature>
<dbReference type="RefSeq" id="WP_089841887.1">
    <property type="nucleotide sequence ID" value="NZ_FOZL01000001.1"/>
</dbReference>
<keyword evidence="10" id="KW-1185">Reference proteome</keyword>
<dbReference type="EMBL" id="FOZL01000001">
    <property type="protein sequence ID" value="SFS14721.1"/>
    <property type="molecule type" value="Genomic_DNA"/>
</dbReference>
<evidence type="ECO:0000256" key="7">
    <source>
        <dbReference type="ARBA" id="ARBA00023136"/>
    </source>
</evidence>
<name>A0A1I6MGJ7_9BACT</name>
<gene>
    <name evidence="9" type="ORF">SAMN05421771_2586</name>
</gene>
<evidence type="ECO:0000256" key="6">
    <source>
        <dbReference type="ARBA" id="ARBA00023004"/>
    </source>
</evidence>
<dbReference type="GO" id="GO:0016020">
    <property type="term" value="C:membrane"/>
    <property type="evidence" value="ECO:0007669"/>
    <property type="project" value="UniProtKB-SubCell"/>
</dbReference>
<feature type="transmembrane region" description="Helical" evidence="8">
    <location>
        <begin position="78"/>
        <end position="100"/>
    </location>
</feature>
<accession>A0A1I6MGJ7</accession>
<dbReference type="InterPro" id="IPR000701">
    <property type="entry name" value="SuccDH_FuR_B_TM-su"/>
</dbReference>
<dbReference type="SUPFAM" id="SSF81343">
    <property type="entry name" value="Fumarate reductase respiratory complex transmembrane subunits"/>
    <property type="match status" value="1"/>
</dbReference>